<feature type="transmembrane region" description="Helical" evidence="6">
    <location>
        <begin position="73"/>
        <end position="92"/>
    </location>
</feature>
<dbReference type="AlphaFoldDB" id="A0A1G9RUJ4"/>
<dbReference type="PANTHER" id="PTHR30086">
    <property type="entry name" value="ARGININE EXPORTER PROTEIN ARGO"/>
    <property type="match status" value="1"/>
</dbReference>
<sequence length="213" mass="23885">MNYWEALSLGFTSGVVMCLTLGAVFFALIRNSLDFGWTSGLRISLGVIICDAIFIFVALTGTSFIPNFPYFDTLLRVGGAIFLGAMGINTIRKAHIQEPASQPKRRFFQFLKFFGIGFTLNATNPANFIIWVSVSAYVKGVLQYELNERVVYFVACLTAIFLTQVGIAFFAQRIKRFLNDGLITWINRISGMVFVGTGIYLLYRQVEIWIAGH</sequence>
<dbReference type="RefSeq" id="WP_093203915.1">
    <property type="nucleotide sequence ID" value="NZ_FNGS01000005.1"/>
</dbReference>
<proteinExistence type="predicted"/>
<keyword evidence="8" id="KW-1185">Reference proteome</keyword>
<gene>
    <name evidence="7" type="ORF">SAMN04488090_3053</name>
</gene>
<feature type="transmembrane region" description="Helical" evidence="6">
    <location>
        <begin position="6"/>
        <end position="29"/>
    </location>
</feature>
<dbReference type="PANTHER" id="PTHR30086:SF20">
    <property type="entry name" value="ARGININE EXPORTER PROTEIN ARGO-RELATED"/>
    <property type="match status" value="1"/>
</dbReference>
<evidence type="ECO:0000313" key="7">
    <source>
        <dbReference type="EMBL" id="SDM26968.1"/>
    </source>
</evidence>
<feature type="transmembrane region" description="Helical" evidence="6">
    <location>
        <begin position="41"/>
        <end position="61"/>
    </location>
</feature>
<dbReference type="OrthoDB" id="679767at2"/>
<dbReference type="GO" id="GO:0005886">
    <property type="term" value="C:plasma membrane"/>
    <property type="evidence" value="ECO:0007669"/>
    <property type="project" value="UniProtKB-SubCell"/>
</dbReference>
<organism evidence="7 8">
    <name type="scientific">Siphonobacter aquaeclarae</name>
    <dbReference type="NCBI Taxonomy" id="563176"/>
    <lineage>
        <taxon>Bacteria</taxon>
        <taxon>Pseudomonadati</taxon>
        <taxon>Bacteroidota</taxon>
        <taxon>Cytophagia</taxon>
        <taxon>Cytophagales</taxon>
        <taxon>Cytophagaceae</taxon>
        <taxon>Siphonobacter</taxon>
    </lineage>
</organism>
<dbReference type="Proteomes" id="UP000198901">
    <property type="component" value="Unassembled WGS sequence"/>
</dbReference>
<feature type="transmembrane region" description="Helical" evidence="6">
    <location>
        <begin position="182"/>
        <end position="203"/>
    </location>
</feature>
<protein>
    <submittedName>
        <fullName evidence="7">Threonine/homoserine/homoserine lactone efflux protein</fullName>
    </submittedName>
</protein>
<keyword evidence="3 6" id="KW-0812">Transmembrane</keyword>
<evidence type="ECO:0000313" key="8">
    <source>
        <dbReference type="Proteomes" id="UP000198901"/>
    </source>
</evidence>
<dbReference type="GO" id="GO:0015171">
    <property type="term" value="F:amino acid transmembrane transporter activity"/>
    <property type="evidence" value="ECO:0007669"/>
    <property type="project" value="TreeGrafter"/>
</dbReference>
<evidence type="ECO:0000256" key="2">
    <source>
        <dbReference type="ARBA" id="ARBA00022475"/>
    </source>
</evidence>
<keyword evidence="5 6" id="KW-0472">Membrane</keyword>
<accession>A0A1G9RUJ4</accession>
<dbReference type="STRING" id="563176.SAMN04488090_3053"/>
<comment type="subcellular location">
    <subcellularLocation>
        <location evidence="1">Cell membrane</location>
        <topology evidence="1">Multi-pass membrane protein</topology>
    </subcellularLocation>
</comment>
<dbReference type="InterPro" id="IPR001123">
    <property type="entry name" value="LeuE-type"/>
</dbReference>
<evidence type="ECO:0000256" key="1">
    <source>
        <dbReference type="ARBA" id="ARBA00004651"/>
    </source>
</evidence>
<evidence type="ECO:0000256" key="6">
    <source>
        <dbReference type="SAM" id="Phobius"/>
    </source>
</evidence>
<name>A0A1G9RUJ4_9BACT</name>
<dbReference type="Pfam" id="PF01810">
    <property type="entry name" value="LysE"/>
    <property type="match status" value="1"/>
</dbReference>
<feature type="transmembrane region" description="Helical" evidence="6">
    <location>
        <begin position="113"/>
        <end position="138"/>
    </location>
</feature>
<keyword evidence="4 6" id="KW-1133">Transmembrane helix</keyword>
<keyword evidence="2" id="KW-1003">Cell membrane</keyword>
<reference evidence="7 8" key="1">
    <citation type="submission" date="2016-10" db="EMBL/GenBank/DDBJ databases">
        <authorList>
            <person name="de Groot N.N."/>
        </authorList>
    </citation>
    <scope>NUCLEOTIDE SEQUENCE [LARGE SCALE GENOMIC DNA]</scope>
    <source>
        <strain evidence="7 8">DSM 21668</strain>
    </source>
</reference>
<evidence type="ECO:0000256" key="3">
    <source>
        <dbReference type="ARBA" id="ARBA00022692"/>
    </source>
</evidence>
<evidence type="ECO:0000256" key="4">
    <source>
        <dbReference type="ARBA" id="ARBA00022989"/>
    </source>
</evidence>
<feature type="transmembrane region" description="Helical" evidence="6">
    <location>
        <begin position="150"/>
        <end position="170"/>
    </location>
</feature>
<evidence type="ECO:0000256" key="5">
    <source>
        <dbReference type="ARBA" id="ARBA00023136"/>
    </source>
</evidence>
<dbReference type="EMBL" id="FNGS01000005">
    <property type="protein sequence ID" value="SDM26968.1"/>
    <property type="molecule type" value="Genomic_DNA"/>
</dbReference>